<evidence type="ECO:0000256" key="1">
    <source>
        <dbReference type="ARBA" id="ARBA00001933"/>
    </source>
</evidence>
<comment type="function">
    <text evidence="2">Catalyzes the removal of elemental sulfur and selenium atoms from L-cysteine, L-cystine, L-selenocysteine, and L-selenocystine to produce L-alanine.</text>
</comment>
<dbReference type="CDD" id="cd06453">
    <property type="entry name" value="SufS_like"/>
    <property type="match status" value="1"/>
</dbReference>
<accession>A0A5M6CQE2</accession>
<dbReference type="Pfam" id="PF00266">
    <property type="entry name" value="Aminotran_5"/>
    <property type="match status" value="1"/>
</dbReference>
<dbReference type="InterPro" id="IPR015424">
    <property type="entry name" value="PyrdxlP-dep_Trfase"/>
</dbReference>
<evidence type="ECO:0000256" key="8">
    <source>
        <dbReference type="ARBA" id="ARBA00050776"/>
    </source>
</evidence>
<gene>
    <name evidence="10" type="ORF">F0919_06540</name>
</gene>
<dbReference type="PANTHER" id="PTHR43586:SF8">
    <property type="entry name" value="CYSTEINE DESULFURASE 1, CHLOROPLASTIC"/>
    <property type="match status" value="1"/>
</dbReference>
<comment type="cofactor">
    <cofactor evidence="1">
        <name>pyridoxal 5'-phosphate</name>
        <dbReference type="ChEBI" id="CHEBI:597326"/>
    </cofactor>
</comment>
<organism evidence="10 11">
    <name type="scientific">Taibaiella lutea</name>
    <dbReference type="NCBI Taxonomy" id="2608001"/>
    <lineage>
        <taxon>Bacteria</taxon>
        <taxon>Pseudomonadati</taxon>
        <taxon>Bacteroidota</taxon>
        <taxon>Chitinophagia</taxon>
        <taxon>Chitinophagales</taxon>
        <taxon>Chitinophagaceae</taxon>
        <taxon>Taibaiella</taxon>
    </lineage>
</organism>
<evidence type="ECO:0000313" key="11">
    <source>
        <dbReference type="Proteomes" id="UP000323632"/>
    </source>
</evidence>
<evidence type="ECO:0000256" key="3">
    <source>
        <dbReference type="ARBA" id="ARBA00010447"/>
    </source>
</evidence>
<protein>
    <recommendedName>
        <fullName evidence="5">Probable cysteine desulfurase</fullName>
        <ecNumber evidence="4">2.8.1.7</ecNumber>
    </recommendedName>
</protein>
<proteinExistence type="inferred from homology"/>
<dbReference type="InterPro" id="IPR016454">
    <property type="entry name" value="Cysteine_dSase"/>
</dbReference>
<dbReference type="Gene3D" id="3.90.1150.10">
    <property type="entry name" value="Aspartate Aminotransferase, domain 1"/>
    <property type="match status" value="1"/>
</dbReference>
<comment type="catalytic activity">
    <reaction evidence="8">
        <text>(sulfur carrier)-H + L-cysteine = (sulfur carrier)-SH + L-alanine</text>
        <dbReference type="Rhea" id="RHEA:43892"/>
        <dbReference type="Rhea" id="RHEA-COMP:14737"/>
        <dbReference type="Rhea" id="RHEA-COMP:14739"/>
        <dbReference type="ChEBI" id="CHEBI:29917"/>
        <dbReference type="ChEBI" id="CHEBI:35235"/>
        <dbReference type="ChEBI" id="CHEBI:57972"/>
        <dbReference type="ChEBI" id="CHEBI:64428"/>
        <dbReference type="EC" id="2.8.1.7"/>
    </reaction>
</comment>
<evidence type="ECO:0000256" key="2">
    <source>
        <dbReference type="ARBA" id="ARBA00002824"/>
    </source>
</evidence>
<dbReference type="RefSeq" id="WP_150031903.1">
    <property type="nucleotide sequence ID" value="NZ_VWSH01000001.1"/>
</dbReference>
<dbReference type="InterPro" id="IPR010970">
    <property type="entry name" value="Cys_dSase_SufS"/>
</dbReference>
<dbReference type="EC" id="2.8.1.7" evidence="4"/>
<dbReference type="InterPro" id="IPR015421">
    <property type="entry name" value="PyrdxlP-dep_Trfase_major"/>
</dbReference>
<dbReference type="AlphaFoldDB" id="A0A5M6CQE2"/>
<dbReference type="EMBL" id="VWSH01000001">
    <property type="protein sequence ID" value="KAA5537327.1"/>
    <property type="molecule type" value="Genomic_DNA"/>
</dbReference>
<comment type="similarity">
    <text evidence="3">Belongs to the class-V pyridoxal-phosphate-dependent aminotransferase family. Csd subfamily.</text>
</comment>
<evidence type="ECO:0000256" key="4">
    <source>
        <dbReference type="ARBA" id="ARBA00012239"/>
    </source>
</evidence>
<evidence type="ECO:0000259" key="9">
    <source>
        <dbReference type="Pfam" id="PF00266"/>
    </source>
</evidence>
<evidence type="ECO:0000256" key="7">
    <source>
        <dbReference type="ARBA" id="ARBA00022898"/>
    </source>
</evidence>
<comment type="caution">
    <text evidence="10">The sequence shown here is derived from an EMBL/GenBank/DDBJ whole genome shotgun (WGS) entry which is preliminary data.</text>
</comment>
<evidence type="ECO:0000256" key="6">
    <source>
        <dbReference type="ARBA" id="ARBA00022679"/>
    </source>
</evidence>
<reference evidence="10 11" key="1">
    <citation type="submission" date="2019-09" db="EMBL/GenBank/DDBJ databases">
        <title>Genome sequence and assembly of Taibaiella sp.</title>
        <authorList>
            <person name="Chhetri G."/>
        </authorList>
    </citation>
    <scope>NUCLEOTIDE SEQUENCE [LARGE SCALE GENOMIC DNA]</scope>
    <source>
        <strain evidence="10 11">KVB11</strain>
    </source>
</reference>
<dbReference type="GO" id="GO:0006534">
    <property type="term" value="P:cysteine metabolic process"/>
    <property type="evidence" value="ECO:0007669"/>
    <property type="project" value="InterPro"/>
</dbReference>
<dbReference type="SUPFAM" id="SSF53383">
    <property type="entry name" value="PLP-dependent transferases"/>
    <property type="match status" value="1"/>
</dbReference>
<evidence type="ECO:0000256" key="5">
    <source>
        <dbReference type="ARBA" id="ARBA00021850"/>
    </source>
</evidence>
<dbReference type="PIRSF" id="PIRSF005572">
    <property type="entry name" value="NifS"/>
    <property type="match status" value="1"/>
</dbReference>
<dbReference type="InterPro" id="IPR000192">
    <property type="entry name" value="Aminotrans_V_dom"/>
</dbReference>
<sequence length="409" mass="45471">MPTTKLNIEKIRADFPILNETIYGKPLVYLDNGATTQKPKQVIDAVSQYYNEYNSNVHRGVHFLSQKATDAEEAARRKVQHFINAKHEYEVIFTRGTTESINLVAYSFCKQYVKPGDEIIVSAMEHHSNIVPWQIACEDRGATLRVIPIDENGELMLDEFDKLLNDKTRIVAVTWVSNTLGTVNPIRQIIEMAHAKGAKVLVDAAQAIQHTHVDVRALDADFLVFSGHKIYAPTGIGVLYGKEALLNEMPPYQGGGSMIKQVTFAKTTWADLPFKFEAGTPHVSGIIGLGKALDYMNEIGLDTIFDAEHELLEYAEAKLSTISGLRFIGNPKERAGTLSFLINDIHPFDLGEILDKQGIAVRTGHHCCQPIMEHYQIPGTVRASFSFYNTKEEVDALVKGIERGAAMLG</sequence>
<keyword evidence="7" id="KW-0663">Pyridoxal phosphate</keyword>
<keyword evidence="11" id="KW-1185">Reference proteome</keyword>
<dbReference type="Gene3D" id="3.40.640.10">
    <property type="entry name" value="Type I PLP-dependent aspartate aminotransferase-like (Major domain)"/>
    <property type="match status" value="1"/>
</dbReference>
<dbReference type="GO" id="GO:0030170">
    <property type="term" value="F:pyridoxal phosphate binding"/>
    <property type="evidence" value="ECO:0007669"/>
    <property type="project" value="InterPro"/>
</dbReference>
<dbReference type="PANTHER" id="PTHR43586">
    <property type="entry name" value="CYSTEINE DESULFURASE"/>
    <property type="match status" value="1"/>
</dbReference>
<dbReference type="NCBIfam" id="TIGR01979">
    <property type="entry name" value="sufS"/>
    <property type="match status" value="1"/>
</dbReference>
<name>A0A5M6CQE2_9BACT</name>
<feature type="domain" description="Aminotransferase class V" evidence="9">
    <location>
        <begin position="28"/>
        <end position="397"/>
    </location>
</feature>
<keyword evidence="6" id="KW-0808">Transferase</keyword>
<dbReference type="Proteomes" id="UP000323632">
    <property type="component" value="Unassembled WGS sequence"/>
</dbReference>
<evidence type="ECO:0000313" key="10">
    <source>
        <dbReference type="EMBL" id="KAA5537327.1"/>
    </source>
</evidence>
<dbReference type="GO" id="GO:0031071">
    <property type="term" value="F:cysteine desulfurase activity"/>
    <property type="evidence" value="ECO:0007669"/>
    <property type="project" value="UniProtKB-EC"/>
</dbReference>
<dbReference type="InterPro" id="IPR015422">
    <property type="entry name" value="PyrdxlP-dep_Trfase_small"/>
</dbReference>